<evidence type="ECO:0000313" key="1">
    <source>
        <dbReference type="EMBL" id="OAA93376.1"/>
    </source>
</evidence>
<proteinExistence type="predicted"/>
<keyword evidence="4" id="KW-1185">Reference proteome</keyword>
<protein>
    <recommendedName>
        <fullName evidence="5">Lipoprotein chaperone</fullName>
    </recommendedName>
</protein>
<dbReference type="Proteomes" id="UP000093694">
    <property type="component" value="Unassembled WGS sequence"/>
</dbReference>
<dbReference type="EMBL" id="LITQ01000013">
    <property type="protein sequence ID" value="OAA93376.1"/>
    <property type="molecule type" value="Genomic_DNA"/>
</dbReference>
<evidence type="ECO:0000313" key="3">
    <source>
        <dbReference type="Proteomes" id="UP000077384"/>
    </source>
</evidence>
<dbReference type="InterPro" id="IPR014584">
    <property type="entry name" value="UCP033729"/>
</dbReference>
<dbReference type="EMBL" id="LROR01000057">
    <property type="protein sequence ID" value="OBR92486.1"/>
    <property type="molecule type" value="Genomic_DNA"/>
</dbReference>
<evidence type="ECO:0000313" key="4">
    <source>
        <dbReference type="Proteomes" id="UP000093694"/>
    </source>
</evidence>
<name>A0A162LGY2_9CLOT</name>
<dbReference type="PROSITE" id="PS51257">
    <property type="entry name" value="PROKAR_LIPOPROTEIN"/>
    <property type="match status" value="1"/>
</dbReference>
<dbReference type="Gene3D" id="2.50.20.10">
    <property type="entry name" value="Lipoprotein localisation LolA/LolB/LppX"/>
    <property type="match status" value="1"/>
</dbReference>
<dbReference type="Proteomes" id="UP000077384">
    <property type="component" value="Unassembled WGS sequence"/>
</dbReference>
<reference evidence="1 3" key="1">
    <citation type="journal article" date="2015" name="Biotechnol. Bioeng.">
        <title>Genome sequence and phenotypic characterization of Caulobacter segnis.</title>
        <authorList>
            <person name="Patel S."/>
            <person name="Fletcher B."/>
            <person name="Scott D.C."/>
            <person name="Ely B."/>
        </authorList>
    </citation>
    <scope>NUCLEOTIDE SEQUENCE [LARGE SCALE GENOMIC DNA]</scope>
    <source>
        <strain evidence="1 3">PS02</strain>
    </source>
</reference>
<dbReference type="RefSeq" id="WP_023162598.1">
    <property type="nucleotide sequence ID" value="NZ_LITQ01000013.1"/>
</dbReference>
<organism evidence="1 3">
    <name type="scientific">Clostridium coskatii</name>
    <dbReference type="NCBI Taxonomy" id="1705578"/>
    <lineage>
        <taxon>Bacteria</taxon>
        <taxon>Bacillati</taxon>
        <taxon>Bacillota</taxon>
        <taxon>Clostridia</taxon>
        <taxon>Eubacteriales</taxon>
        <taxon>Clostridiaceae</taxon>
        <taxon>Clostridium</taxon>
    </lineage>
</organism>
<evidence type="ECO:0000313" key="2">
    <source>
        <dbReference type="EMBL" id="OBR92486.1"/>
    </source>
</evidence>
<accession>A0A162LGY2</accession>
<dbReference type="PIRSF" id="PIRSF033729">
    <property type="entry name" value="UCP033729"/>
    <property type="match status" value="1"/>
</dbReference>
<gene>
    <name evidence="2" type="ORF">CLCOS_29490</name>
    <name evidence="1" type="ORF">WX73_00068</name>
</gene>
<sequence>MRKRLLILGIMFFILSVIFSSCGKDPQNTEKIIYYLKNLNSYSCNVNILIKNDKQQINYNGRQFYDSRYGERFDLDNNRIIIYKDNKIYVKDIKRGNSYNIDKNFQSLFKFSFIKEYISLLYTNEKIENSFKKVGNEEYQVINLDIPGNNKNMYKAQLYVNIKDNVPAYVIIYDSKYKKRIEIKYTDFKANVELKEDMFKIN</sequence>
<reference evidence="2 4" key="2">
    <citation type="journal article" date="2016" name="Front. Microbiol.">
        <title>Industrial Acetogenic Biocatalysts: A Comparative Metabolic and Genomic Analysis.</title>
        <authorList>
            <person name="Bengelsdorf F."/>
            <person name="Poehlein A."/>
            <person name="Sonja S."/>
            <person name="Erz C."/>
            <person name="Hummel T."/>
            <person name="Hoffmeister S."/>
            <person name="Daniel R."/>
            <person name="Durre P."/>
        </authorList>
    </citation>
    <scope>NUCLEOTIDE SEQUENCE [LARGE SCALE GENOMIC DNA]</scope>
    <source>
        <strain evidence="2 4">PTA-10522</strain>
    </source>
</reference>
<dbReference type="PATRIC" id="fig|1705578.3.peg.453"/>
<evidence type="ECO:0008006" key="5">
    <source>
        <dbReference type="Google" id="ProtNLM"/>
    </source>
</evidence>
<dbReference type="NCBIfam" id="NF041287">
    <property type="entry name" value="lipo_GerS_rel"/>
    <property type="match status" value="1"/>
</dbReference>
<dbReference type="AlphaFoldDB" id="A0A162LGY2"/>
<comment type="caution">
    <text evidence="1">The sequence shown here is derived from an EMBL/GenBank/DDBJ whole genome shotgun (WGS) entry which is preliminary data.</text>
</comment>